<dbReference type="PANTHER" id="PTHR36698">
    <property type="entry name" value="BLL5892 PROTEIN"/>
    <property type="match status" value="1"/>
</dbReference>
<evidence type="ECO:0000313" key="5">
    <source>
        <dbReference type="Proteomes" id="UP000243232"/>
    </source>
</evidence>
<feature type="domain" description="Mce/MlaD" evidence="3">
    <location>
        <begin position="39"/>
        <end position="116"/>
    </location>
</feature>
<dbReference type="OrthoDB" id="9806984at2"/>
<name>A0A1H2I0Y1_9PSED</name>
<dbReference type="Proteomes" id="UP000243232">
    <property type="component" value="Chromosome I"/>
</dbReference>
<dbReference type="AlphaFoldDB" id="A0A1H2I0Y1"/>
<proteinExistence type="predicted"/>
<keyword evidence="2" id="KW-0472">Membrane</keyword>
<accession>A0A1H2I0Y1</accession>
<reference evidence="5" key="1">
    <citation type="submission" date="2016-10" db="EMBL/GenBank/DDBJ databases">
        <authorList>
            <person name="Varghese N."/>
            <person name="Submissions S."/>
        </authorList>
    </citation>
    <scope>NUCLEOTIDE SEQUENCE [LARGE SCALE GENOMIC DNA]</scope>
    <source>
        <strain evidence="5">DSM 17875</strain>
    </source>
</reference>
<dbReference type="SUPFAM" id="SSF58104">
    <property type="entry name" value="Methyl-accepting chemotaxis protein (MCP) signaling domain"/>
    <property type="match status" value="1"/>
</dbReference>
<dbReference type="EMBL" id="LT629785">
    <property type="protein sequence ID" value="SDU37820.1"/>
    <property type="molecule type" value="Genomic_DNA"/>
</dbReference>
<dbReference type="PANTHER" id="PTHR36698:SF2">
    <property type="entry name" value="MCE_MLAD DOMAIN-CONTAINING PROTEIN"/>
    <property type="match status" value="1"/>
</dbReference>
<dbReference type="STRING" id="364197.SAMN05216296_3415"/>
<feature type="transmembrane region" description="Helical" evidence="2">
    <location>
        <begin position="6"/>
        <end position="29"/>
    </location>
</feature>
<dbReference type="InterPro" id="IPR003399">
    <property type="entry name" value="Mce/MlaD"/>
</dbReference>
<keyword evidence="2" id="KW-1133">Transmembrane helix</keyword>
<keyword evidence="2" id="KW-0812">Transmembrane</keyword>
<dbReference type="RefSeq" id="WP_090198172.1">
    <property type="nucleotide sequence ID" value="NZ_LT629785.1"/>
</dbReference>
<organism evidence="4 5">
    <name type="scientific">Pseudomonas pohangensis</name>
    <dbReference type="NCBI Taxonomy" id="364197"/>
    <lineage>
        <taxon>Bacteria</taxon>
        <taxon>Pseudomonadati</taxon>
        <taxon>Pseudomonadota</taxon>
        <taxon>Gammaproteobacteria</taxon>
        <taxon>Pseudomonadales</taxon>
        <taxon>Pseudomonadaceae</taxon>
        <taxon>Pseudomonas</taxon>
    </lineage>
</organism>
<gene>
    <name evidence="4" type="ORF">SAMN05216296_3415</name>
</gene>
<sequence>METRAHHVIIGLFTLLAAGGAMLFALWLGKSSLDSSYARYEVVFEEAVTGLSTGSPVQFNGIKVGEVVQLRLDETDPNKVLATIRVGASTPVRENTTAKLSLAGVTGTSFIQLSSGPGNSPPLTSRSGKLPQIFAQPSSISRLLADGTDLFSKISELLGNANKLFSAQNSENLGKTLANLEQTTGAIAAQRDDFKKLFGEFSTLANQANKSLEQATRLLATSNRLLDDQGAAALSDLQQTMASLQRSSASVENLLQQNQGSLNQGMQSLGNLQPALQELRETLSNLRNISQRVEDNPAGYLLGREQAKEFQP</sequence>
<dbReference type="Pfam" id="PF02470">
    <property type="entry name" value="MlaD"/>
    <property type="match status" value="1"/>
</dbReference>
<dbReference type="Gene3D" id="1.10.287.950">
    <property type="entry name" value="Methyl-accepting chemotaxis protein"/>
    <property type="match status" value="1"/>
</dbReference>
<evidence type="ECO:0000256" key="1">
    <source>
        <dbReference type="SAM" id="Coils"/>
    </source>
</evidence>
<evidence type="ECO:0000259" key="3">
    <source>
        <dbReference type="Pfam" id="PF02470"/>
    </source>
</evidence>
<keyword evidence="1" id="KW-0175">Coiled coil</keyword>
<evidence type="ECO:0000256" key="2">
    <source>
        <dbReference type="SAM" id="Phobius"/>
    </source>
</evidence>
<evidence type="ECO:0000313" key="4">
    <source>
        <dbReference type="EMBL" id="SDU37820.1"/>
    </source>
</evidence>
<feature type="coiled-coil region" evidence="1">
    <location>
        <begin position="234"/>
        <end position="296"/>
    </location>
</feature>
<keyword evidence="5" id="KW-1185">Reference proteome</keyword>
<protein>
    <submittedName>
        <fullName evidence="4">Phospholipid/cholesterol/gamma-HCH transport system substrate-binding protein</fullName>
    </submittedName>
</protein>